<dbReference type="CDD" id="cd04250">
    <property type="entry name" value="AAK_NAGK-C"/>
    <property type="match status" value="1"/>
</dbReference>
<keyword evidence="2 9" id="KW-0055">Arginine biosynthesis</keyword>
<dbReference type="PIRSF" id="PIRSF000728">
    <property type="entry name" value="NAGK"/>
    <property type="match status" value="1"/>
</dbReference>
<keyword evidence="12" id="KW-1185">Reference proteome</keyword>
<dbReference type="FunFam" id="3.40.1160.10:FF:000004">
    <property type="entry name" value="Acetylglutamate kinase"/>
    <property type="match status" value="1"/>
</dbReference>
<feature type="site" description="Transition state stabilizer" evidence="9">
    <location>
        <position position="254"/>
    </location>
</feature>
<evidence type="ECO:0000256" key="1">
    <source>
        <dbReference type="ARBA" id="ARBA00004828"/>
    </source>
</evidence>
<feature type="binding site" evidence="9">
    <location>
        <position position="88"/>
    </location>
    <ligand>
        <name>substrate</name>
    </ligand>
</feature>
<dbReference type="HAMAP" id="MF_00082">
    <property type="entry name" value="ArgB"/>
    <property type="match status" value="1"/>
</dbReference>
<evidence type="ECO:0000256" key="7">
    <source>
        <dbReference type="ARBA" id="ARBA00022840"/>
    </source>
</evidence>
<keyword evidence="7 9" id="KW-0067">ATP-binding</keyword>
<feature type="binding site" evidence="9">
    <location>
        <begin position="66"/>
        <end position="67"/>
    </location>
    <ligand>
        <name>substrate</name>
    </ligand>
</feature>
<comment type="pathway">
    <text evidence="1 9">Amino-acid biosynthesis; L-arginine biosynthesis; N(2)-acetyl-L-ornithine from L-glutamate: step 2/4.</text>
</comment>
<dbReference type="GO" id="GO:0003991">
    <property type="term" value="F:acetylglutamate kinase activity"/>
    <property type="evidence" value="ECO:0007669"/>
    <property type="project" value="UniProtKB-UniRule"/>
</dbReference>
<feature type="site" description="Transition state stabilizer" evidence="9">
    <location>
        <position position="31"/>
    </location>
</feature>
<evidence type="ECO:0000313" key="12">
    <source>
        <dbReference type="Proteomes" id="UP001366166"/>
    </source>
</evidence>
<name>A0AAU9EG35_9BACT</name>
<comment type="function">
    <text evidence="9">Catalyzes the ATP-dependent phosphorylation of N-acetyl-L-glutamate.</text>
</comment>
<comment type="subcellular location">
    <subcellularLocation>
        <location evidence="9">Cytoplasm</location>
    </subcellularLocation>
</comment>
<evidence type="ECO:0000256" key="6">
    <source>
        <dbReference type="ARBA" id="ARBA00022777"/>
    </source>
</evidence>
<keyword evidence="9" id="KW-0963">Cytoplasm</keyword>
<evidence type="ECO:0000256" key="4">
    <source>
        <dbReference type="ARBA" id="ARBA00022679"/>
    </source>
</evidence>
<dbReference type="AlphaFoldDB" id="A0AAU9EG35"/>
<protein>
    <recommendedName>
        <fullName evidence="9">Acetylglutamate kinase</fullName>
        <ecNumber evidence="9">2.7.2.8</ecNumber>
    </recommendedName>
    <alternativeName>
        <fullName evidence="9">N-acetyl-L-glutamate 5-phosphotransferase</fullName>
    </alternativeName>
    <alternativeName>
        <fullName evidence="9">NAG kinase</fullName>
        <shortName evidence="9">NAGK</shortName>
    </alternativeName>
</protein>
<gene>
    <name evidence="9 11" type="primary">argB</name>
    <name evidence="11" type="ORF">FAK_20110</name>
</gene>
<dbReference type="GO" id="GO:0005737">
    <property type="term" value="C:cytoplasm"/>
    <property type="evidence" value="ECO:0007669"/>
    <property type="project" value="UniProtKB-SubCell"/>
</dbReference>
<feature type="binding site" evidence="9">
    <location>
        <position position="194"/>
    </location>
    <ligand>
        <name>substrate</name>
    </ligand>
</feature>
<dbReference type="PANTHER" id="PTHR23342:SF0">
    <property type="entry name" value="N-ACETYLGLUTAMATE SYNTHASE, MITOCHONDRIAL"/>
    <property type="match status" value="1"/>
</dbReference>
<feature type="domain" description="Aspartate/glutamate/uridylate kinase" evidence="10">
    <location>
        <begin position="27"/>
        <end position="273"/>
    </location>
</feature>
<dbReference type="InterPro" id="IPR004662">
    <property type="entry name" value="AcgluKinase_fam"/>
</dbReference>
<organism evidence="11 12">
    <name type="scientific">Desulfoferula mesophila</name>
    <dbReference type="NCBI Taxonomy" id="3058419"/>
    <lineage>
        <taxon>Bacteria</taxon>
        <taxon>Pseudomonadati</taxon>
        <taxon>Thermodesulfobacteriota</taxon>
        <taxon>Desulfarculia</taxon>
        <taxon>Desulfarculales</taxon>
        <taxon>Desulfarculaceae</taxon>
        <taxon>Desulfoferula</taxon>
    </lineage>
</organism>
<dbReference type="RefSeq" id="WP_338606617.1">
    <property type="nucleotide sequence ID" value="NZ_AP028679.1"/>
</dbReference>
<dbReference type="PANTHER" id="PTHR23342">
    <property type="entry name" value="N-ACETYLGLUTAMATE SYNTHASE"/>
    <property type="match status" value="1"/>
</dbReference>
<keyword evidence="3 9" id="KW-0028">Amino-acid biosynthesis</keyword>
<reference evidence="12" key="1">
    <citation type="journal article" date="2023" name="Arch. Microbiol.">
        <title>Desulfoferula mesophilus gen. nov. sp. nov., a mesophilic sulfate-reducing bacterium isolated from a brackish lake sediment.</title>
        <authorList>
            <person name="Watanabe T."/>
            <person name="Yabe T."/>
            <person name="Tsuji J.M."/>
            <person name="Fukui M."/>
        </authorList>
    </citation>
    <scope>NUCLEOTIDE SEQUENCE [LARGE SCALE GENOMIC DNA]</scope>
    <source>
        <strain evidence="12">12FAK</strain>
    </source>
</reference>
<sequence length="297" mass="31041">MASIDPKITAQTLIEALPYIRRFAGQTVVVKYGGHAMVDEDLKESFALNVILLRAVGIYPVVVHGGGPQIGDLLKRLNIACEFIDGMRVTSPEVMDVVQMVLVGQVNASIVGLINKHGGRAVGLNGHDGGLIKAGKMQMTRKGLAADQPPEIIDLGLVGQVEAVDAQVLHALEHGNFIPVIAPVGVGPQGESFNINADLVAAAVASRLRVAKLIMMTDTPGVLDGEGKLISSLTAAKAEELKQSGVIAGGMIPKVGCCLDALEAGVERAHIIDGRVPNALLLEVFTDQGVGTVFSAR</sequence>
<dbReference type="GO" id="GO:0042450">
    <property type="term" value="P:L-arginine biosynthetic process via ornithine"/>
    <property type="evidence" value="ECO:0007669"/>
    <property type="project" value="UniProtKB-UniRule"/>
</dbReference>
<accession>A0AAU9EG35</accession>
<keyword evidence="5 9" id="KW-0547">Nucleotide-binding</keyword>
<comment type="similarity">
    <text evidence="9">Belongs to the acetylglutamate kinase family. ArgB subfamily.</text>
</comment>
<dbReference type="KEGG" id="dmp:FAK_20110"/>
<dbReference type="InterPro" id="IPR001057">
    <property type="entry name" value="Glu/AcGlu_kinase"/>
</dbReference>
<dbReference type="InterPro" id="IPR041727">
    <property type="entry name" value="NAGK-C"/>
</dbReference>
<evidence type="ECO:0000256" key="8">
    <source>
        <dbReference type="ARBA" id="ARBA00048141"/>
    </source>
</evidence>
<proteinExistence type="inferred from homology"/>
<evidence type="ECO:0000256" key="5">
    <source>
        <dbReference type="ARBA" id="ARBA00022741"/>
    </source>
</evidence>
<keyword evidence="4 9" id="KW-0808">Transferase</keyword>
<dbReference type="Pfam" id="PF00696">
    <property type="entry name" value="AA_kinase"/>
    <property type="match status" value="1"/>
</dbReference>
<dbReference type="GO" id="GO:0005524">
    <property type="term" value="F:ATP binding"/>
    <property type="evidence" value="ECO:0007669"/>
    <property type="project" value="UniProtKB-UniRule"/>
</dbReference>
<dbReference type="SUPFAM" id="SSF53633">
    <property type="entry name" value="Carbamate kinase-like"/>
    <property type="match status" value="1"/>
</dbReference>
<evidence type="ECO:0000256" key="3">
    <source>
        <dbReference type="ARBA" id="ARBA00022605"/>
    </source>
</evidence>
<evidence type="ECO:0000259" key="10">
    <source>
        <dbReference type="Pfam" id="PF00696"/>
    </source>
</evidence>
<evidence type="ECO:0000256" key="2">
    <source>
        <dbReference type="ARBA" id="ARBA00022571"/>
    </source>
</evidence>
<dbReference type="InterPro" id="IPR036393">
    <property type="entry name" value="AceGlu_kinase-like_sf"/>
</dbReference>
<dbReference type="Proteomes" id="UP001366166">
    <property type="component" value="Chromosome"/>
</dbReference>
<dbReference type="EC" id="2.7.2.8" evidence="9"/>
<dbReference type="Gene3D" id="3.40.1160.10">
    <property type="entry name" value="Acetylglutamate kinase-like"/>
    <property type="match status" value="1"/>
</dbReference>
<dbReference type="InterPro" id="IPR037528">
    <property type="entry name" value="ArgB"/>
</dbReference>
<dbReference type="PRINTS" id="PR00474">
    <property type="entry name" value="GLU5KINASE"/>
</dbReference>
<keyword evidence="6 9" id="KW-0418">Kinase</keyword>
<dbReference type="EMBL" id="AP028679">
    <property type="protein sequence ID" value="BEQ14945.1"/>
    <property type="molecule type" value="Genomic_DNA"/>
</dbReference>
<evidence type="ECO:0000313" key="11">
    <source>
        <dbReference type="EMBL" id="BEQ14945.1"/>
    </source>
</evidence>
<dbReference type="NCBIfam" id="TIGR00761">
    <property type="entry name" value="argB"/>
    <property type="match status" value="1"/>
</dbReference>
<evidence type="ECO:0000256" key="9">
    <source>
        <dbReference type="HAMAP-Rule" id="MF_00082"/>
    </source>
</evidence>
<comment type="catalytic activity">
    <reaction evidence="8 9">
        <text>N-acetyl-L-glutamate + ATP = N-acetyl-L-glutamyl 5-phosphate + ADP</text>
        <dbReference type="Rhea" id="RHEA:14629"/>
        <dbReference type="ChEBI" id="CHEBI:30616"/>
        <dbReference type="ChEBI" id="CHEBI:44337"/>
        <dbReference type="ChEBI" id="CHEBI:57936"/>
        <dbReference type="ChEBI" id="CHEBI:456216"/>
        <dbReference type="EC" id="2.7.2.8"/>
    </reaction>
</comment>
<dbReference type="InterPro" id="IPR001048">
    <property type="entry name" value="Asp/Glu/Uridylate_kinase"/>
</dbReference>